<dbReference type="SUPFAM" id="SSF52047">
    <property type="entry name" value="RNI-like"/>
    <property type="match status" value="1"/>
</dbReference>
<evidence type="ECO:0008006" key="3">
    <source>
        <dbReference type="Google" id="ProtNLM"/>
    </source>
</evidence>
<protein>
    <recommendedName>
        <fullName evidence="3">Kinase domain protein</fullName>
    </recommendedName>
</protein>
<dbReference type="KEGG" id="tet:TTHERM_00162860"/>
<dbReference type="HOGENOM" id="CLU_1457279_0_0_1"/>
<dbReference type="AlphaFoldDB" id="Q22TP4"/>
<dbReference type="GeneID" id="7844359"/>
<evidence type="ECO:0000313" key="2">
    <source>
        <dbReference type="Proteomes" id="UP000009168"/>
    </source>
</evidence>
<gene>
    <name evidence="1" type="ORF">TTHERM_00162860</name>
</gene>
<keyword evidence="2" id="KW-1185">Reference proteome</keyword>
<dbReference type="InParanoid" id="Q22TP4"/>
<reference evidence="2" key="1">
    <citation type="journal article" date="2006" name="PLoS Biol.">
        <title>Macronuclear genome sequence of the ciliate Tetrahymena thermophila, a model eukaryote.</title>
        <authorList>
            <person name="Eisen J.A."/>
            <person name="Coyne R.S."/>
            <person name="Wu M."/>
            <person name="Wu D."/>
            <person name="Thiagarajan M."/>
            <person name="Wortman J.R."/>
            <person name="Badger J.H."/>
            <person name="Ren Q."/>
            <person name="Amedeo P."/>
            <person name="Jones K.M."/>
            <person name="Tallon L.J."/>
            <person name="Delcher A.L."/>
            <person name="Salzberg S.L."/>
            <person name="Silva J.C."/>
            <person name="Haas B.J."/>
            <person name="Majoros W.H."/>
            <person name="Farzad M."/>
            <person name="Carlton J.M."/>
            <person name="Smith R.K. Jr."/>
            <person name="Garg J."/>
            <person name="Pearlman R.E."/>
            <person name="Karrer K.M."/>
            <person name="Sun L."/>
            <person name="Manning G."/>
            <person name="Elde N.C."/>
            <person name="Turkewitz A.P."/>
            <person name="Asai D.J."/>
            <person name="Wilkes D.E."/>
            <person name="Wang Y."/>
            <person name="Cai H."/>
            <person name="Collins K."/>
            <person name="Stewart B.A."/>
            <person name="Lee S.R."/>
            <person name="Wilamowska K."/>
            <person name="Weinberg Z."/>
            <person name="Ruzzo W.L."/>
            <person name="Wloga D."/>
            <person name="Gaertig J."/>
            <person name="Frankel J."/>
            <person name="Tsao C.-C."/>
            <person name="Gorovsky M.A."/>
            <person name="Keeling P.J."/>
            <person name="Waller R.F."/>
            <person name="Patron N.J."/>
            <person name="Cherry J.M."/>
            <person name="Stover N.A."/>
            <person name="Krieger C.J."/>
            <person name="del Toro C."/>
            <person name="Ryder H.F."/>
            <person name="Williamson S.C."/>
            <person name="Barbeau R.A."/>
            <person name="Hamilton E.P."/>
            <person name="Orias E."/>
        </authorList>
    </citation>
    <scope>NUCLEOTIDE SEQUENCE [LARGE SCALE GENOMIC DNA]</scope>
    <source>
        <strain evidence="2">SB210</strain>
    </source>
</reference>
<accession>Q22TP4</accession>
<dbReference type="Gene3D" id="3.80.10.10">
    <property type="entry name" value="Ribonuclease Inhibitor"/>
    <property type="match status" value="1"/>
</dbReference>
<dbReference type="RefSeq" id="XP_001008639.2">
    <property type="nucleotide sequence ID" value="XM_001008639.2"/>
</dbReference>
<proteinExistence type="predicted"/>
<evidence type="ECO:0000313" key="1">
    <source>
        <dbReference type="EMBL" id="EAR88394.2"/>
    </source>
</evidence>
<dbReference type="Proteomes" id="UP000009168">
    <property type="component" value="Unassembled WGS sequence"/>
</dbReference>
<dbReference type="EMBL" id="GG662840">
    <property type="protein sequence ID" value="EAR88394.2"/>
    <property type="molecule type" value="Genomic_DNA"/>
</dbReference>
<dbReference type="InterPro" id="IPR032675">
    <property type="entry name" value="LRR_dom_sf"/>
</dbReference>
<sequence>MEFYSSLASCQNLQTVTFDLRYIENNNDEKIQAFNIQNLQYQNMIVLSINMSSCSLTQFQAFDLGLVQNLTSLNINLSNNKLSKFEELAAGLEKCLHLQNLDLNLSNNQIEKEAAQSIIQSITHIQNIRILKLDFSNTFFKLIDFNVLEGKCEKITLFSFLFEQQSLQYNQQSAIRLDQWLTNCMYLSTLKIYPTYRHSDININKLKRKLKRFVANK</sequence>
<name>Q22TP4_TETTS</name>
<organism evidence="1 2">
    <name type="scientific">Tetrahymena thermophila (strain SB210)</name>
    <dbReference type="NCBI Taxonomy" id="312017"/>
    <lineage>
        <taxon>Eukaryota</taxon>
        <taxon>Sar</taxon>
        <taxon>Alveolata</taxon>
        <taxon>Ciliophora</taxon>
        <taxon>Intramacronucleata</taxon>
        <taxon>Oligohymenophorea</taxon>
        <taxon>Hymenostomatida</taxon>
        <taxon>Tetrahymenina</taxon>
        <taxon>Tetrahymenidae</taxon>
        <taxon>Tetrahymena</taxon>
    </lineage>
</organism>